<evidence type="ECO:0000313" key="1">
    <source>
        <dbReference type="EMBL" id="KIJ04359.1"/>
    </source>
</evidence>
<dbReference type="AlphaFoldDB" id="A0A0C9SLG0"/>
<protein>
    <submittedName>
        <fullName evidence="1">Uncharacterized protein</fullName>
    </submittedName>
</protein>
<reference evidence="1 2" key="1">
    <citation type="submission" date="2014-06" db="EMBL/GenBank/DDBJ databases">
        <authorList>
            <consortium name="DOE Joint Genome Institute"/>
            <person name="Kuo A."/>
            <person name="Kohler A."/>
            <person name="Nagy L.G."/>
            <person name="Floudas D."/>
            <person name="Copeland A."/>
            <person name="Barry K.W."/>
            <person name="Cichocki N."/>
            <person name="Veneault-Fourrey C."/>
            <person name="LaButti K."/>
            <person name="Lindquist E.A."/>
            <person name="Lipzen A."/>
            <person name="Lundell T."/>
            <person name="Morin E."/>
            <person name="Murat C."/>
            <person name="Sun H."/>
            <person name="Tunlid A."/>
            <person name="Henrissat B."/>
            <person name="Grigoriev I.V."/>
            <person name="Hibbett D.S."/>
            <person name="Martin F."/>
            <person name="Nordberg H.P."/>
            <person name="Cantor M.N."/>
            <person name="Hua S.X."/>
        </authorList>
    </citation>
    <scope>NUCLEOTIDE SEQUENCE [LARGE SCALE GENOMIC DNA]</scope>
    <source>
        <strain evidence="1 2">ATCC 200175</strain>
    </source>
</reference>
<keyword evidence="2" id="KW-1185">Reference proteome</keyword>
<gene>
    <name evidence="1" type="ORF">PAXINDRAFT_22354</name>
</gene>
<name>A0A0C9SLG0_PAXIN</name>
<dbReference type="Proteomes" id="UP000053647">
    <property type="component" value="Unassembled WGS sequence"/>
</dbReference>
<reference evidence="2" key="2">
    <citation type="submission" date="2015-01" db="EMBL/GenBank/DDBJ databases">
        <title>Evolutionary Origins and Diversification of the Mycorrhizal Mutualists.</title>
        <authorList>
            <consortium name="DOE Joint Genome Institute"/>
            <consortium name="Mycorrhizal Genomics Consortium"/>
            <person name="Kohler A."/>
            <person name="Kuo A."/>
            <person name="Nagy L.G."/>
            <person name="Floudas D."/>
            <person name="Copeland A."/>
            <person name="Barry K.W."/>
            <person name="Cichocki N."/>
            <person name="Veneault-Fourrey C."/>
            <person name="LaButti K."/>
            <person name="Lindquist E.A."/>
            <person name="Lipzen A."/>
            <person name="Lundell T."/>
            <person name="Morin E."/>
            <person name="Murat C."/>
            <person name="Riley R."/>
            <person name="Ohm R."/>
            <person name="Sun H."/>
            <person name="Tunlid A."/>
            <person name="Henrissat B."/>
            <person name="Grigoriev I.V."/>
            <person name="Hibbett D.S."/>
            <person name="Martin F."/>
        </authorList>
    </citation>
    <scope>NUCLEOTIDE SEQUENCE [LARGE SCALE GENOMIC DNA]</scope>
    <source>
        <strain evidence="2">ATCC 200175</strain>
    </source>
</reference>
<dbReference type="HOGENOM" id="CLU_2831871_0_0_1"/>
<sequence length="66" mass="7082">MTVLLFTPPLPVSLASWETLPIAAFASLSKIPIGQRLPVTAGRSANYGVARGNSDHMKSNADEHDY</sequence>
<evidence type="ECO:0000313" key="2">
    <source>
        <dbReference type="Proteomes" id="UP000053647"/>
    </source>
</evidence>
<accession>A0A0C9SLG0</accession>
<organism evidence="1 2">
    <name type="scientific">Paxillus involutus ATCC 200175</name>
    <dbReference type="NCBI Taxonomy" id="664439"/>
    <lineage>
        <taxon>Eukaryota</taxon>
        <taxon>Fungi</taxon>
        <taxon>Dikarya</taxon>
        <taxon>Basidiomycota</taxon>
        <taxon>Agaricomycotina</taxon>
        <taxon>Agaricomycetes</taxon>
        <taxon>Agaricomycetidae</taxon>
        <taxon>Boletales</taxon>
        <taxon>Paxilineae</taxon>
        <taxon>Paxillaceae</taxon>
        <taxon>Paxillus</taxon>
    </lineage>
</organism>
<proteinExistence type="predicted"/>
<dbReference type="EMBL" id="KN821905">
    <property type="protein sequence ID" value="KIJ04359.1"/>
    <property type="molecule type" value="Genomic_DNA"/>
</dbReference>